<evidence type="ECO:0000256" key="1">
    <source>
        <dbReference type="ARBA" id="ARBA00004613"/>
    </source>
</evidence>
<dbReference type="PRINTS" id="PR00313">
    <property type="entry name" value="CABNDNGRPT"/>
</dbReference>
<feature type="compositionally biased region" description="Basic and acidic residues" evidence="3">
    <location>
        <begin position="225"/>
        <end position="236"/>
    </location>
</feature>
<gene>
    <name evidence="5" type="ORF">GCM10011374_32560</name>
</gene>
<dbReference type="InterPro" id="IPR050557">
    <property type="entry name" value="RTX_toxin/Mannuronan_C5-epim"/>
</dbReference>
<sequence>MGALAAGLLAGTSLLATAAPAQAATAVSVADGILRIDASAGEDNDITVSRITLRGGATRYQVQDSGDTLNAGRGCTRVNPNTVRCTTADVDEVRVRTGNGDDEVRLNVALRSTVDAGAGNDWVSGGTGRDVVDAGAGNDTVYGGLGNDRLDGGAGNDTLDGGQGNDRLDGGPGNDRLRGGADNDRIDGGAGNDRLEGNAGNDDLDGRDGVRRNDRLDGGPGNDTCRADANDTRISC</sequence>
<comment type="subcellular location">
    <subcellularLocation>
        <location evidence="1">Secreted</location>
    </subcellularLocation>
</comment>
<feature type="compositionally biased region" description="Basic and acidic residues" evidence="3">
    <location>
        <begin position="204"/>
        <end position="217"/>
    </location>
</feature>
<dbReference type="SUPFAM" id="SSF51120">
    <property type="entry name" value="beta-Roll"/>
    <property type="match status" value="2"/>
</dbReference>
<dbReference type="GO" id="GO:0005576">
    <property type="term" value="C:extracellular region"/>
    <property type="evidence" value="ECO:0007669"/>
    <property type="project" value="UniProtKB-SubCell"/>
</dbReference>
<keyword evidence="2" id="KW-0964">Secreted</keyword>
<name>A0A917LYS9_9MICC</name>
<evidence type="ECO:0000256" key="3">
    <source>
        <dbReference type="SAM" id="MobiDB-lite"/>
    </source>
</evidence>
<dbReference type="Proteomes" id="UP000638848">
    <property type="component" value="Unassembled WGS sequence"/>
</dbReference>
<keyword evidence="4" id="KW-0732">Signal</keyword>
<feature type="chain" id="PRO_5036918491" description="Calcium-binding protein" evidence="4">
    <location>
        <begin position="24"/>
        <end position="236"/>
    </location>
</feature>
<dbReference type="InterPro" id="IPR018511">
    <property type="entry name" value="Hemolysin-typ_Ca-bd_CS"/>
</dbReference>
<feature type="region of interest" description="Disordered" evidence="3">
    <location>
        <begin position="145"/>
        <end position="236"/>
    </location>
</feature>
<dbReference type="PROSITE" id="PS00330">
    <property type="entry name" value="HEMOLYSIN_CALCIUM"/>
    <property type="match status" value="3"/>
</dbReference>
<evidence type="ECO:0000313" key="6">
    <source>
        <dbReference type="Proteomes" id="UP000638848"/>
    </source>
</evidence>
<reference evidence="5" key="2">
    <citation type="submission" date="2020-09" db="EMBL/GenBank/DDBJ databases">
        <authorList>
            <person name="Sun Q."/>
            <person name="Zhou Y."/>
        </authorList>
    </citation>
    <scope>NUCLEOTIDE SEQUENCE</scope>
    <source>
        <strain evidence="5">CGMCC 1.12187</strain>
    </source>
</reference>
<dbReference type="PANTHER" id="PTHR38340">
    <property type="entry name" value="S-LAYER PROTEIN"/>
    <property type="match status" value="1"/>
</dbReference>
<evidence type="ECO:0000256" key="2">
    <source>
        <dbReference type="ARBA" id="ARBA00022525"/>
    </source>
</evidence>
<evidence type="ECO:0000313" key="5">
    <source>
        <dbReference type="EMBL" id="GGG66055.1"/>
    </source>
</evidence>
<dbReference type="Pfam" id="PF00353">
    <property type="entry name" value="HemolysinCabind"/>
    <property type="match status" value="3"/>
</dbReference>
<dbReference type="GO" id="GO:0005509">
    <property type="term" value="F:calcium ion binding"/>
    <property type="evidence" value="ECO:0007669"/>
    <property type="project" value="InterPro"/>
</dbReference>
<protein>
    <recommendedName>
        <fullName evidence="7">Calcium-binding protein</fullName>
    </recommendedName>
</protein>
<feature type="compositionally biased region" description="Basic and acidic residues" evidence="3">
    <location>
        <begin position="175"/>
        <end position="187"/>
    </location>
</feature>
<accession>A0A917LYS9</accession>
<dbReference type="InterPro" id="IPR001343">
    <property type="entry name" value="Hemolysn_Ca-bd"/>
</dbReference>
<dbReference type="PANTHER" id="PTHR38340:SF1">
    <property type="entry name" value="S-LAYER PROTEIN"/>
    <property type="match status" value="1"/>
</dbReference>
<dbReference type="AlphaFoldDB" id="A0A917LYS9"/>
<dbReference type="InterPro" id="IPR011049">
    <property type="entry name" value="Serralysin-like_metalloprot_C"/>
</dbReference>
<organism evidence="5 6">
    <name type="scientific">Kocuria dechangensis</name>
    <dbReference type="NCBI Taxonomy" id="1176249"/>
    <lineage>
        <taxon>Bacteria</taxon>
        <taxon>Bacillati</taxon>
        <taxon>Actinomycetota</taxon>
        <taxon>Actinomycetes</taxon>
        <taxon>Micrococcales</taxon>
        <taxon>Micrococcaceae</taxon>
        <taxon>Kocuria</taxon>
    </lineage>
</organism>
<reference evidence="5" key="1">
    <citation type="journal article" date="2014" name="Int. J. Syst. Evol. Microbiol.">
        <title>Complete genome sequence of Corynebacterium casei LMG S-19264T (=DSM 44701T), isolated from a smear-ripened cheese.</title>
        <authorList>
            <consortium name="US DOE Joint Genome Institute (JGI-PGF)"/>
            <person name="Walter F."/>
            <person name="Albersmeier A."/>
            <person name="Kalinowski J."/>
            <person name="Ruckert C."/>
        </authorList>
    </citation>
    <scope>NUCLEOTIDE SEQUENCE</scope>
    <source>
        <strain evidence="5">CGMCC 1.12187</strain>
    </source>
</reference>
<keyword evidence="6" id="KW-1185">Reference proteome</keyword>
<evidence type="ECO:0000256" key="4">
    <source>
        <dbReference type="SAM" id="SignalP"/>
    </source>
</evidence>
<dbReference type="EMBL" id="BMEQ01000023">
    <property type="protein sequence ID" value="GGG66055.1"/>
    <property type="molecule type" value="Genomic_DNA"/>
</dbReference>
<feature type="signal peptide" evidence="4">
    <location>
        <begin position="1"/>
        <end position="23"/>
    </location>
</feature>
<evidence type="ECO:0008006" key="7">
    <source>
        <dbReference type="Google" id="ProtNLM"/>
    </source>
</evidence>
<proteinExistence type="predicted"/>
<dbReference type="Gene3D" id="2.150.10.10">
    <property type="entry name" value="Serralysin-like metalloprotease, C-terminal"/>
    <property type="match status" value="2"/>
</dbReference>
<comment type="caution">
    <text evidence="5">The sequence shown here is derived from an EMBL/GenBank/DDBJ whole genome shotgun (WGS) entry which is preliminary data.</text>
</comment>